<evidence type="ECO:0000256" key="1">
    <source>
        <dbReference type="SAM" id="MobiDB-lite"/>
    </source>
</evidence>
<keyword evidence="3" id="KW-1185">Reference proteome</keyword>
<comment type="caution">
    <text evidence="2">The sequence shown here is derived from an EMBL/GenBank/DDBJ whole genome shotgun (WGS) entry which is preliminary data.</text>
</comment>
<protein>
    <submittedName>
        <fullName evidence="2">Uncharacterized protein</fullName>
    </submittedName>
</protein>
<organism evidence="2 3">
    <name type="scientific">Vasconcelosia minhoensis LEGE 07310</name>
    <dbReference type="NCBI Taxonomy" id="915328"/>
    <lineage>
        <taxon>Bacteria</taxon>
        <taxon>Bacillati</taxon>
        <taxon>Cyanobacteriota</taxon>
        <taxon>Cyanophyceae</taxon>
        <taxon>Nodosilineales</taxon>
        <taxon>Cymatolegaceae</taxon>
        <taxon>Vasconcelosia</taxon>
        <taxon>Vasconcelosia minhoensis</taxon>
    </lineage>
</organism>
<name>A0A8J7AJG5_9CYAN</name>
<gene>
    <name evidence="2" type="ORF">IQ241_15680</name>
</gene>
<sequence>MNNELYDDTAASGAASERFNLPQELDRVEEILLDSPRLPLTGRTLVSEDEVLDQLDIVRVNLPSAFQEATQIVQQRDAILTEAEQYAQEIVTRAEKQAATILNELTIIRQAEQQAQQIRLQTEQECESLRSRTVAEIEQFQNQSRQEWEEAQRKALSDRQAIKEDADTYADQILEGMERQFIEMLHVLRNGRQQIQTGQAVDVDAGSRSVARPNGSESPSGAPRPARSREVASPAPRSPKSQRPPRPRP</sequence>
<evidence type="ECO:0000313" key="3">
    <source>
        <dbReference type="Proteomes" id="UP000636505"/>
    </source>
</evidence>
<feature type="region of interest" description="Disordered" evidence="1">
    <location>
        <begin position="198"/>
        <end position="249"/>
    </location>
</feature>
<evidence type="ECO:0000313" key="2">
    <source>
        <dbReference type="EMBL" id="MBE9078718.1"/>
    </source>
</evidence>
<reference evidence="2" key="1">
    <citation type="submission" date="2020-10" db="EMBL/GenBank/DDBJ databases">
        <authorList>
            <person name="Castelo-Branco R."/>
            <person name="Eusebio N."/>
            <person name="Adriana R."/>
            <person name="Vieira A."/>
            <person name="Brugerolle De Fraissinette N."/>
            <person name="Rezende De Castro R."/>
            <person name="Schneider M.P."/>
            <person name="Vasconcelos V."/>
            <person name="Leao P.N."/>
        </authorList>
    </citation>
    <scope>NUCLEOTIDE SEQUENCE</scope>
    <source>
        <strain evidence="2">LEGE 07310</strain>
    </source>
</reference>
<accession>A0A8J7AJG5</accession>
<dbReference type="Proteomes" id="UP000636505">
    <property type="component" value="Unassembled WGS sequence"/>
</dbReference>
<dbReference type="CDD" id="cd06503">
    <property type="entry name" value="ATP-synt_Fo_b"/>
    <property type="match status" value="1"/>
</dbReference>
<proteinExistence type="predicted"/>
<dbReference type="EMBL" id="JADEXG010000038">
    <property type="protein sequence ID" value="MBE9078718.1"/>
    <property type="molecule type" value="Genomic_DNA"/>
</dbReference>
<dbReference type="AlphaFoldDB" id="A0A8J7AJG5"/>
<dbReference type="RefSeq" id="WP_193908848.1">
    <property type="nucleotide sequence ID" value="NZ_JADEXG010000038.1"/>
</dbReference>